<dbReference type="EMBL" id="BSDZ01000005">
    <property type="protein sequence ID" value="GLI60151.1"/>
    <property type="molecule type" value="Genomic_DNA"/>
</dbReference>
<feature type="non-terminal residue" evidence="2">
    <location>
        <position position="1"/>
    </location>
</feature>
<dbReference type="Proteomes" id="UP001165090">
    <property type="component" value="Unassembled WGS sequence"/>
</dbReference>
<evidence type="ECO:0008006" key="4">
    <source>
        <dbReference type="Google" id="ProtNLM"/>
    </source>
</evidence>
<reference evidence="2 3" key="1">
    <citation type="journal article" date="2023" name="IScience">
        <title>Expanded male sex-determining region conserved during the evolution of homothallism in the green alga Volvox.</title>
        <authorList>
            <person name="Yamamoto K."/>
            <person name="Matsuzaki R."/>
            <person name="Mahakham W."/>
            <person name="Heman W."/>
            <person name="Sekimoto H."/>
            <person name="Kawachi M."/>
            <person name="Minakuchi Y."/>
            <person name="Toyoda A."/>
            <person name="Nozaki H."/>
        </authorList>
    </citation>
    <scope>NUCLEOTIDE SEQUENCE [LARGE SCALE GENOMIC DNA]</scope>
    <source>
        <strain evidence="2 3">NIES-4468</strain>
    </source>
</reference>
<sequence length="222" mass="23464">GTNITAGASGDAGTADGASCRVCPLELMHLPGGCLPGAYYYRFSVSNGINGTDKVLTVQVYYKHSIRGVVSPFPPYDEYTFALEDADSINTAIGQVESVGASNAWLYGWMVSFISDSLELADVQDSDVVPHKAWVGQQFGVTGVSVLVDVEVLVHVPSVVHRGLIRDYLRYVLEMTTNASFLVSELSSKLGFELSGQSRASNVTEMMGGTSSGTNSSSGSSG</sequence>
<gene>
    <name evidence="2" type="ORF">VaNZ11_002191</name>
</gene>
<keyword evidence="3" id="KW-1185">Reference proteome</keyword>
<comment type="caution">
    <text evidence="2">The sequence shown here is derived from an EMBL/GenBank/DDBJ whole genome shotgun (WGS) entry which is preliminary data.</text>
</comment>
<evidence type="ECO:0000256" key="1">
    <source>
        <dbReference type="SAM" id="MobiDB-lite"/>
    </source>
</evidence>
<accession>A0ABQ5RRF1</accession>
<protein>
    <recommendedName>
        <fullName evidence="4">REJ domain-containing protein</fullName>
    </recommendedName>
</protein>
<evidence type="ECO:0000313" key="2">
    <source>
        <dbReference type="EMBL" id="GLI60151.1"/>
    </source>
</evidence>
<evidence type="ECO:0000313" key="3">
    <source>
        <dbReference type="Proteomes" id="UP001165090"/>
    </source>
</evidence>
<organism evidence="2 3">
    <name type="scientific">Volvox africanus</name>
    <dbReference type="NCBI Taxonomy" id="51714"/>
    <lineage>
        <taxon>Eukaryota</taxon>
        <taxon>Viridiplantae</taxon>
        <taxon>Chlorophyta</taxon>
        <taxon>core chlorophytes</taxon>
        <taxon>Chlorophyceae</taxon>
        <taxon>CS clade</taxon>
        <taxon>Chlamydomonadales</taxon>
        <taxon>Volvocaceae</taxon>
        <taxon>Volvox</taxon>
    </lineage>
</organism>
<name>A0ABQ5RRF1_9CHLO</name>
<feature type="compositionally biased region" description="Low complexity" evidence="1">
    <location>
        <begin position="208"/>
        <end position="222"/>
    </location>
</feature>
<proteinExistence type="predicted"/>
<feature type="region of interest" description="Disordered" evidence="1">
    <location>
        <begin position="203"/>
        <end position="222"/>
    </location>
</feature>
<feature type="non-terminal residue" evidence="2">
    <location>
        <position position="222"/>
    </location>
</feature>